<reference evidence="13" key="1">
    <citation type="journal article" date="2014" name="Genome Announc.">
        <title>Genome sequence and annotation of Acremonium chrysogenum, producer of the beta-lactam antibiotic cephalosporin C.</title>
        <authorList>
            <person name="Terfehr D."/>
            <person name="Dahlmann T.A."/>
            <person name="Specht T."/>
            <person name="Zadra I."/>
            <person name="Kuernsteiner H."/>
            <person name="Kueck U."/>
        </authorList>
    </citation>
    <scope>NUCLEOTIDE SEQUENCE [LARGE SCALE GENOMIC DNA]</scope>
    <source>
        <strain evidence="13">ATCC 11550 / CBS 779.69 / DSM 880 / IAM 14645 / JCM 23072 / IMI 49137</strain>
    </source>
</reference>
<dbReference type="PIRSF" id="PIRSF037677">
    <property type="entry name" value="DNA_mis_repair_Msh6"/>
    <property type="match status" value="1"/>
</dbReference>
<dbReference type="Pfam" id="PF00488">
    <property type="entry name" value="MutS_V"/>
    <property type="match status" value="1"/>
</dbReference>
<gene>
    <name evidence="12" type="ORF">ACRE_011560</name>
</gene>
<evidence type="ECO:0000256" key="4">
    <source>
        <dbReference type="ARBA" id="ARBA00022763"/>
    </source>
</evidence>
<dbReference type="SMART" id="SM00533">
    <property type="entry name" value="MUTSd"/>
    <property type="match status" value="1"/>
</dbReference>
<keyword evidence="8" id="KW-0539">Nucleus</keyword>
<dbReference type="FunFam" id="3.30.420.110:FF:000008">
    <property type="entry name" value="DNA mismatch repair protein"/>
    <property type="match status" value="1"/>
</dbReference>
<evidence type="ECO:0000313" key="12">
    <source>
        <dbReference type="EMBL" id="KFH47908.1"/>
    </source>
</evidence>
<dbReference type="Pfam" id="PF01624">
    <property type="entry name" value="MutS_I"/>
    <property type="match status" value="1"/>
</dbReference>
<dbReference type="EMBL" id="JPKY01000006">
    <property type="protein sequence ID" value="KFH47908.1"/>
    <property type="molecule type" value="Genomic_DNA"/>
</dbReference>
<dbReference type="PANTHER" id="PTHR11361">
    <property type="entry name" value="DNA MISMATCH REPAIR PROTEIN MUTS FAMILY MEMBER"/>
    <property type="match status" value="1"/>
</dbReference>
<feature type="compositionally biased region" description="Polar residues" evidence="10">
    <location>
        <begin position="28"/>
        <end position="48"/>
    </location>
</feature>
<dbReference type="FunFam" id="3.40.1170.10:FF:000006">
    <property type="entry name" value="DNA mismatch repair protein"/>
    <property type="match status" value="1"/>
</dbReference>
<dbReference type="SMART" id="SM00534">
    <property type="entry name" value="MUTSac"/>
    <property type="match status" value="1"/>
</dbReference>
<dbReference type="InterPro" id="IPR027417">
    <property type="entry name" value="P-loop_NTPase"/>
</dbReference>
<dbReference type="GO" id="GO:0030983">
    <property type="term" value="F:mismatched DNA binding"/>
    <property type="evidence" value="ECO:0007669"/>
    <property type="project" value="InterPro"/>
</dbReference>
<dbReference type="FunFam" id="1.10.1420.10:FF:000004">
    <property type="entry name" value="DNA mismatch repair protein Msh3"/>
    <property type="match status" value="1"/>
</dbReference>
<dbReference type="InterPro" id="IPR045076">
    <property type="entry name" value="MutS"/>
</dbReference>
<evidence type="ECO:0000313" key="13">
    <source>
        <dbReference type="Proteomes" id="UP000029964"/>
    </source>
</evidence>
<dbReference type="Gene3D" id="1.10.1420.10">
    <property type="match status" value="2"/>
</dbReference>
<dbReference type="HOGENOM" id="CLU_002472_0_0_1"/>
<dbReference type="InterPro" id="IPR036678">
    <property type="entry name" value="MutS_con_dom_sf"/>
</dbReference>
<dbReference type="SUPFAM" id="SSF55271">
    <property type="entry name" value="DNA repair protein MutS, domain I"/>
    <property type="match status" value="1"/>
</dbReference>
<evidence type="ECO:0000256" key="2">
    <source>
        <dbReference type="ARBA" id="ARBA00007094"/>
    </source>
</evidence>
<organism evidence="12 13">
    <name type="scientific">Hapsidospora chrysogenum (strain ATCC 11550 / CBS 779.69 / DSM 880 / IAM 14645 / JCM 23072 / IMI 49137)</name>
    <name type="common">Acremonium chrysogenum</name>
    <dbReference type="NCBI Taxonomy" id="857340"/>
    <lineage>
        <taxon>Eukaryota</taxon>
        <taxon>Fungi</taxon>
        <taxon>Dikarya</taxon>
        <taxon>Ascomycota</taxon>
        <taxon>Pezizomycotina</taxon>
        <taxon>Sordariomycetes</taxon>
        <taxon>Hypocreomycetidae</taxon>
        <taxon>Hypocreales</taxon>
        <taxon>Bionectriaceae</taxon>
        <taxon>Hapsidospora</taxon>
    </lineage>
</organism>
<comment type="similarity">
    <text evidence="2">Belongs to the DNA mismatch repair MutS family. MSH3 subfamily.</text>
</comment>
<keyword evidence="3" id="KW-0547">Nucleotide-binding</keyword>
<evidence type="ECO:0000256" key="6">
    <source>
        <dbReference type="ARBA" id="ARBA00023125"/>
    </source>
</evidence>
<dbReference type="GO" id="GO:0006298">
    <property type="term" value="P:mismatch repair"/>
    <property type="evidence" value="ECO:0007669"/>
    <property type="project" value="InterPro"/>
</dbReference>
<dbReference type="PROSITE" id="PS00486">
    <property type="entry name" value="DNA_MISMATCH_REPAIR_2"/>
    <property type="match status" value="1"/>
</dbReference>
<dbReference type="InterPro" id="IPR036187">
    <property type="entry name" value="DNA_mismatch_repair_MutS_sf"/>
</dbReference>
<proteinExistence type="inferred from homology"/>
<keyword evidence="5" id="KW-0067">ATP-binding</keyword>
<dbReference type="Proteomes" id="UP000029964">
    <property type="component" value="Unassembled WGS sequence"/>
</dbReference>
<dbReference type="GO" id="GO:0006312">
    <property type="term" value="P:mitotic recombination"/>
    <property type="evidence" value="ECO:0007669"/>
    <property type="project" value="TreeGrafter"/>
</dbReference>
<evidence type="ECO:0000256" key="1">
    <source>
        <dbReference type="ARBA" id="ARBA00004123"/>
    </source>
</evidence>
<dbReference type="PANTHER" id="PTHR11361:SF122">
    <property type="entry name" value="DNA MISMATCH REPAIR PROTEIN MSH3"/>
    <property type="match status" value="1"/>
</dbReference>
<evidence type="ECO:0000256" key="10">
    <source>
        <dbReference type="SAM" id="MobiDB-lite"/>
    </source>
</evidence>
<dbReference type="Pfam" id="PF05192">
    <property type="entry name" value="MutS_III"/>
    <property type="match status" value="1"/>
</dbReference>
<evidence type="ECO:0000256" key="5">
    <source>
        <dbReference type="ARBA" id="ARBA00022840"/>
    </source>
</evidence>
<dbReference type="NCBIfam" id="NF003810">
    <property type="entry name" value="PRK05399.1"/>
    <property type="match status" value="1"/>
</dbReference>
<evidence type="ECO:0000256" key="9">
    <source>
        <dbReference type="ARBA" id="ARBA00029792"/>
    </source>
</evidence>
<evidence type="ECO:0000256" key="3">
    <source>
        <dbReference type="ARBA" id="ARBA00022741"/>
    </source>
</evidence>
<feature type="compositionally biased region" description="Basic and acidic residues" evidence="10">
    <location>
        <begin position="59"/>
        <end position="74"/>
    </location>
</feature>
<sequence length="1088" mass="120096">MAPSSDKKKQQSLTSFFTPKAVNGSAAAVQNQSQSRSFSSPDQTPSSPSRKRPLEEDDGKANEGPEKTSKKLKGDSGVASGWAAEPASARAVRYLYDASSPAEPSGPDDDDENDPEVKKRNEELHRKFVKKLGHPDAMAWRRRGGQDDAPAVDAEDQDDAEGGDDDEEPAPAKAKKKGAKSGKLTPMELQFLDIKRKHMDTVLIVEVGYKFRFFGEDARIAAKELSIVCIPGKMRYDEHPSEAHLDRFASASIPVHRLPVHAKRLVAAGHKVGVVRQIETAALKKAGDNRNAPFTRKLTNVYTKGTYIDEVGELDQQPAGGSPSGGYLLCITESKAKGLGTDEKVDVGILAVQPATGDIIYDNFEDGFMRSEVETRLLHISPCEFLIVGELTKGTEKLIQHLSGSSTNVFGDKSRVERVLKGKTMAAEAYSHVTQFYADKVKEASQNETASALLDKVLKLPEPITICLSAMITHLTEYGLEHIFDLTKYFQSFSTRSHMLVNGTTLESLEVYRNSTDHSEKGSLLWALDKTLTRFGQRLLRKWIGRPLLDREHLEARLSAVEELLEKQSTAPVDQLEKLLSMTRIDLERSLIRIYYGKCTRPELLTVLQTLQRIAQQYSTVKSPSDTSFQSSLLNDSICALPKILDSVVSYLERINLNAARKDDRYGFFRDEYQTEDIKDHQMSIAHVEYELDAHRAVAAEKIKKKKVEYVTVAGIEYLIEVPNSDIKHVPASWSKISGTKKLSRFHTPEVLRLTTERDQHREALAAACDKAFKDLLETIAADYQPLRDAVSALATLDCLLCLSKVAAQQGYTKPTFLPDSSEPTISISNGRHPIAEHTLETGYIPFTTSLAHPSPIAHLITGPNMGGKSSFVRALALIVLLAQVGSFVPADSLTLTLCDAIHTRTGARDNLFAGESTFMVEVSETARILRSATPRSLVILDELGRGTSTHDGAAIAQAVLQHVVTETRCLTLFITHYQNLARVADGLDGVKNVHMKFTAQKGPDGEEEITFLYEVGEGVAHRSYGLNVARLARIPRKVLEVAAKKSAEMEHEVRTRRLRGASRMLADTMAGQDSDQFDHLVASIEQL</sequence>
<dbReference type="InterPro" id="IPR007861">
    <property type="entry name" value="DNA_mismatch_repair_MutS_clamp"/>
</dbReference>
<dbReference type="GO" id="GO:0005524">
    <property type="term" value="F:ATP binding"/>
    <property type="evidence" value="ECO:0007669"/>
    <property type="project" value="UniProtKB-KW"/>
</dbReference>
<keyword evidence="7" id="KW-0234">DNA repair</keyword>
<evidence type="ECO:0000259" key="11">
    <source>
        <dbReference type="PROSITE" id="PS00486"/>
    </source>
</evidence>
<dbReference type="InterPro" id="IPR007695">
    <property type="entry name" value="DNA_mismatch_repair_MutS-lik_N"/>
</dbReference>
<accession>A0A086TEX6</accession>
<name>A0A086TEX6_HAPC1</name>
<keyword evidence="6" id="KW-0238">DNA-binding</keyword>
<dbReference type="InterPro" id="IPR016151">
    <property type="entry name" value="DNA_mismatch_repair_MutS_N"/>
</dbReference>
<dbReference type="AlphaFoldDB" id="A0A086TEX6"/>
<keyword evidence="4" id="KW-0227">DNA damage</keyword>
<dbReference type="Gene3D" id="3.30.420.110">
    <property type="entry name" value="MutS, connector domain"/>
    <property type="match status" value="1"/>
</dbReference>
<evidence type="ECO:0000256" key="7">
    <source>
        <dbReference type="ARBA" id="ARBA00023204"/>
    </source>
</evidence>
<dbReference type="GO" id="GO:0005634">
    <property type="term" value="C:nucleus"/>
    <property type="evidence" value="ECO:0007669"/>
    <property type="project" value="UniProtKB-SubCell"/>
</dbReference>
<dbReference type="InterPro" id="IPR000432">
    <property type="entry name" value="DNA_mismatch_repair_MutS_C"/>
</dbReference>
<dbReference type="GO" id="GO:0140664">
    <property type="term" value="F:ATP-dependent DNA damage sensor activity"/>
    <property type="evidence" value="ECO:0007669"/>
    <property type="project" value="InterPro"/>
</dbReference>
<comment type="subcellular location">
    <subcellularLocation>
        <location evidence="1">Nucleus</location>
    </subcellularLocation>
</comment>
<dbReference type="STRING" id="857340.A0A086TEX6"/>
<feature type="compositionally biased region" description="Acidic residues" evidence="10">
    <location>
        <begin position="153"/>
        <end position="169"/>
    </location>
</feature>
<feature type="domain" description="DNA mismatch repair proteins mutS family" evidence="11">
    <location>
        <begin position="937"/>
        <end position="953"/>
    </location>
</feature>
<keyword evidence="13" id="KW-1185">Reference proteome</keyword>
<dbReference type="SUPFAM" id="SSF48334">
    <property type="entry name" value="DNA repair protein MutS, domain III"/>
    <property type="match status" value="1"/>
</dbReference>
<feature type="compositionally biased region" description="Basic and acidic residues" evidence="10">
    <location>
        <begin position="115"/>
        <end position="126"/>
    </location>
</feature>
<evidence type="ECO:0000256" key="8">
    <source>
        <dbReference type="ARBA" id="ARBA00023242"/>
    </source>
</evidence>
<dbReference type="OrthoDB" id="121051at2759"/>
<feature type="region of interest" description="Disordered" evidence="10">
    <location>
        <begin position="1"/>
        <end position="181"/>
    </location>
</feature>
<dbReference type="Pfam" id="PF05190">
    <property type="entry name" value="MutS_IV"/>
    <property type="match status" value="1"/>
</dbReference>
<protein>
    <recommendedName>
        <fullName evidence="9">MutS protein homolog 3</fullName>
    </recommendedName>
</protein>
<dbReference type="InterPro" id="IPR007696">
    <property type="entry name" value="DNA_mismatch_repair_MutS_core"/>
</dbReference>
<dbReference type="Gene3D" id="3.40.1170.10">
    <property type="entry name" value="DNA repair protein MutS, domain I"/>
    <property type="match status" value="1"/>
</dbReference>
<dbReference type="SUPFAM" id="SSF52540">
    <property type="entry name" value="P-loop containing nucleoside triphosphate hydrolases"/>
    <property type="match status" value="1"/>
</dbReference>
<comment type="caution">
    <text evidence="12">The sequence shown here is derived from an EMBL/GenBank/DDBJ whole genome shotgun (WGS) entry which is preliminary data.</text>
</comment>
<dbReference type="Gene3D" id="3.40.50.300">
    <property type="entry name" value="P-loop containing nucleotide triphosphate hydrolases"/>
    <property type="match status" value="1"/>
</dbReference>
<dbReference type="InterPro" id="IPR017261">
    <property type="entry name" value="DNA_mismatch_repair_MutS/MSH"/>
</dbReference>